<proteinExistence type="predicted"/>
<sequence length="228" mass="24719">MIHEVDEGLRLLLAEEGLPGDGVELVFDAPTKDWAAKRNAPTVNVFLYDLREDLTRRRTGTQEEHDGDGTVVGWQEPPLWYQLSYLVSAWTTRPIDEHRLLSEVLRGVSRHDTLQTDWLTGSLAELGLAVLVDAGGAVPDGNAATDLWSGLGGQLKPSIGLRVIAPLQGNREPAGPPVTEGMVVRVGGTDEDGRRLRYEGPTTAQGTGLAPTRPKPPPGAGRRRRGRL</sequence>
<keyword evidence="4" id="KW-1185">Reference proteome</keyword>
<accession>A0A5B2X445</accession>
<dbReference type="AlphaFoldDB" id="A0A5B2X445"/>
<name>A0A5B2X445_9PSEU</name>
<organism evidence="3 4">
    <name type="scientific">Solihabitans fulvus</name>
    <dbReference type="NCBI Taxonomy" id="1892852"/>
    <lineage>
        <taxon>Bacteria</taxon>
        <taxon>Bacillati</taxon>
        <taxon>Actinomycetota</taxon>
        <taxon>Actinomycetes</taxon>
        <taxon>Pseudonocardiales</taxon>
        <taxon>Pseudonocardiaceae</taxon>
        <taxon>Solihabitans</taxon>
    </lineage>
</organism>
<gene>
    <name evidence="3" type="ORF">F0L68_24190</name>
</gene>
<dbReference type="OrthoDB" id="5514409at2"/>
<evidence type="ECO:0000313" key="4">
    <source>
        <dbReference type="Proteomes" id="UP000323454"/>
    </source>
</evidence>
<reference evidence="3 4" key="2">
    <citation type="submission" date="2019-09" db="EMBL/GenBank/DDBJ databases">
        <authorList>
            <person name="Jin C."/>
        </authorList>
    </citation>
    <scope>NUCLEOTIDE SEQUENCE [LARGE SCALE GENOMIC DNA]</scope>
    <source>
        <strain evidence="3 4">AN110305</strain>
    </source>
</reference>
<reference evidence="3 4" key="1">
    <citation type="submission" date="2019-09" db="EMBL/GenBank/DDBJ databases">
        <title>Goodfellowia gen. nov., a new genus of the Pseudonocardineae related to Actinoalloteichus, containing Goodfellowia coeruleoviolacea gen. nov., comb. nov. gen. nov., comb. nov.</title>
        <authorList>
            <person name="Labeda D."/>
        </authorList>
    </citation>
    <scope>NUCLEOTIDE SEQUENCE [LARGE SCALE GENOMIC DNA]</scope>
    <source>
        <strain evidence="3 4">AN110305</strain>
    </source>
</reference>
<comment type="caution">
    <text evidence="3">The sequence shown here is derived from an EMBL/GenBank/DDBJ whole genome shotgun (WGS) entry which is preliminary data.</text>
</comment>
<evidence type="ECO:0000259" key="2">
    <source>
        <dbReference type="Pfam" id="PF14065"/>
    </source>
</evidence>
<dbReference type="InterPro" id="IPR025351">
    <property type="entry name" value="Pvc16_N"/>
</dbReference>
<evidence type="ECO:0000256" key="1">
    <source>
        <dbReference type="SAM" id="MobiDB-lite"/>
    </source>
</evidence>
<dbReference type="Proteomes" id="UP000323454">
    <property type="component" value="Unassembled WGS sequence"/>
</dbReference>
<protein>
    <submittedName>
        <fullName evidence="3">DUF4255 domain-containing protein</fullName>
    </submittedName>
</protein>
<dbReference type="Pfam" id="PF14065">
    <property type="entry name" value="Pvc16_N"/>
    <property type="match status" value="1"/>
</dbReference>
<feature type="region of interest" description="Disordered" evidence="1">
    <location>
        <begin position="189"/>
        <end position="228"/>
    </location>
</feature>
<dbReference type="RefSeq" id="WP_149852055.1">
    <property type="nucleotide sequence ID" value="NZ_VUOB01000042.1"/>
</dbReference>
<dbReference type="EMBL" id="VUOB01000042">
    <property type="protein sequence ID" value="KAA2258078.1"/>
    <property type="molecule type" value="Genomic_DNA"/>
</dbReference>
<evidence type="ECO:0000313" key="3">
    <source>
        <dbReference type="EMBL" id="KAA2258078.1"/>
    </source>
</evidence>
<feature type="domain" description="Pvc16 N-terminal" evidence="2">
    <location>
        <begin position="4"/>
        <end position="180"/>
    </location>
</feature>